<evidence type="ECO:0000313" key="12">
    <source>
        <dbReference type="EMBL" id="ELU03678.1"/>
    </source>
</evidence>
<comment type="domain">
    <text evidence="9">The linker, or PAN3 interaction domain (PID), between the WD40 repeats and the pseudo-UCH domain mediates interaction with PAN3.</text>
</comment>
<keyword evidence="3 9" id="KW-0507">mRNA processing</keyword>
<dbReference type="EnsemblMetazoa" id="CapteT225482">
    <property type="protein sequence ID" value="CapteP225482"/>
    <property type="gene ID" value="CapteG225482"/>
</dbReference>
<comment type="activity regulation">
    <text evidence="9">Positively regulated by the regulatory subunit PAN3.</text>
</comment>
<dbReference type="EMBL" id="AMQN01008379">
    <property type="status" value="NOT_ANNOTATED_CDS"/>
    <property type="molecule type" value="Genomic_DNA"/>
</dbReference>
<feature type="binding site" evidence="9">
    <location>
        <position position="1045"/>
    </location>
    <ligand>
        <name>a divalent metal cation</name>
        <dbReference type="ChEBI" id="CHEBI:60240"/>
        <note>catalytic</note>
    </ligand>
</feature>
<dbReference type="SUPFAM" id="SSF54001">
    <property type="entry name" value="Cysteine proteinases"/>
    <property type="match status" value="1"/>
</dbReference>
<dbReference type="InterPro" id="IPR012337">
    <property type="entry name" value="RNaseH-like_sf"/>
</dbReference>
<dbReference type="InterPro" id="IPR030843">
    <property type="entry name" value="PAN2"/>
</dbReference>
<dbReference type="GO" id="GO:0000932">
    <property type="term" value="C:P-body"/>
    <property type="evidence" value="ECO:0007669"/>
    <property type="project" value="UniProtKB-SubCell"/>
</dbReference>
<reference evidence="12 14" key="2">
    <citation type="journal article" date="2013" name="Nature">
        <title>Insights into bilaterian evolution from three spiralian genomes.</title>
        <authorList>
            <person name="Simakov O."/>
            <person name="Marletaz F."/>
            <person name="Cho S.J."/>
            <person name="Edsinger-Gonzales E."/>
            <person name="Havlak P."/>
            <person name="Hellsten U."/>
            <person name="Kuo D.H."/>
            <person name="Larsson T."/>
            <person name="Lv J."/>
            <person name="Arendt D."/>
            <person name="Savage R."/>
            <person name="Osoegawa K."/>
            <person name="de Jong P."/>
            <person name="Grimwood J."/>
            <person name="Chapman J.A."/>
            <person name="Shapiro H."/>
            <person name="Aerts A."/>
            <person name="Otillar R.P."/>
            <person name="Terry A.Y."/>
            <person name="Boore J.L."/>
            <person name="Grigoriev I.V."/>
            <person name="Lindberg D.R."/>
            <person name="Seaver E.C."/>
            <person name="Weisblat D.A."/>
            <person name="Putnam N.H."/>
            <person name="Rokhsar D.S."/>
        </authorList>
    </citation>
    <scope>NUCLEOTIDE SEQUENCE</scope>
    <source>
        <strain evidence="12 14">I ESC-2004</strain>
    </source>
</reference>
<dbReference type="Gene3D" id="3.90.70.10">
    <property type="entry name" value="Cysteine proteinases"/>
    <property type="match status" value="1"/>
</dbReference>
<dbReference type="InterPro" id="IPR050785">
    <property type="entry name" value="PAN2-PAN3_catalytic_subunit"/>
</dbReference>
<dbReference type="FunCoup" id="R7UIQ4">
    <property type="interactions" value="1458"/>
</dbReference>
<evidence type="ECO:0000256" key="6">
    <source>
        <dbReference type="ARBA" id="ARBA00022801"/>
    </source>
</evidence>
<dbReference type="PANTHER" id="PTHR15728">
    <property type="entry name" value="DEADENYLATION COMPLEX CATALYTIC SUBUNIT PAN2"/>
    <property type="match status" value="1"/>
</dbReference>
<dbReference type="GO" id="GO:0003676">
    <property type="term" value="F:nucleic acid binding"/>
    <property type="evidence" value="ECO:0007669"/>
    <property type="project" value="InterPro"/>
</dbReference>
<keyword evidence="5 9" id="KW-0479">Metal-binding</keyword>
<evidence type="ECO:0000256" key="1">
    <source>
        <dbReference type="ARBA" id="ARBA00001663"/>
    </source>
</evidence>
<comment type="subcellular location">
    <subcellularLocation>
        <location evidence="9">Cytoplasm</location>
        <location evidence="9">P-body</location>
    </subcellularLocation>
    <subcellularLocation>
        <location evidence="9">Nucleus</location>
    </subcellularLocation>
    <text evidence="9">Shuttles between nucleus and cytoplasm.</text>
</comment>
<evidence type="ECO:0000259" key="11">
    <source>
        <dbReference type="PROSITE" id="PS50235"/>
    </source>
</evidence>
<feature type="region of interest" description="Disordered" evidence="10">
    <location>
        <begin position="1"/>
        <end position="21"/>
    </location>
</feature>
<reference evidence="14" key="1">
    <citation type="submission" date="2012-12" db="EMBL/GenBank/DDBJ databases">
        <authorList>
            <person name="Hellsten U."/>
            <person name="Grimwood J."/>
            <person name="Chapman J.A."/>
            <person name="Shapiro H."/>
            <person name="Aerts A."/>
            <person name="Otillar R.P."/>
            <person name="Terry A.Y."/>
            <person name="Boore J.L."/>
            <person name="Simakov O."/>
            <person name="Marletaz F."/>
            <person name="Cho S.-J."/>
            <person name="Edsinger-Gonzales E."/>
            <person name="Havlak P."/>
            <person name="Kuo D.-H."/>
            <person name="Larsson T."/>
            <person name="Lv J."/>
            <person name="Arendt D."/>
            <person name="Savage R."/>
            <person name="Osoegawa K."/>
            <person name="de Jong P."/>
            <person name="Lindberg D.R."/>
            <person name="Seaver E.C."/>
            <person name="Weisblat D.A."/>
            <person name="Putnam N.H."/>
            <person name="Grigoriev I.V."/>
            <person name="Rokhsar D.S."/>
        </authorList>
    </citation>
    <scope>NUCLEOTIDE SEQUENCE</scope>
    <source>
        <strain evidence="14">I ESC-2004</strain>
    </source>
</reference>
<evidence type="ECO:0000256" key="3">
    <source>
        <dbReference type="ARBA" id="ARBA00022664"/>
    </source>
</evidence>
<keyword evidence="14" id="KW-1185">Reference proteome</keyword>
<evidence type="ECO:0000256" key="9">
    <source>
        <dbReference type="HAMAP-Rule" id="MF_03182"/>
    </source>
</evidence>
<dbReference type="FunFam" id="2.130.10.10:FF:000421">
    <property type="entry name" value="PAN2-PAN3 deadenylation complex catalytic subunit PAN2"/>
    <property type="match status" value="1"/>
</dbReference>
<accession>R7UIQ4</accession>
<keyword evidence="6 9" id="KW-0378">Hydrolase</keyword>
<evidence type="ECO:0000313" key="14">
    <source>
        <dbReference type="Proteomes" id="UP000014760"/>
    </source>
</evidence>
<dbReference type="InterPro" id="IPR048841">
    <property type="entry name" value="PAN2_N"/>
</dbReference>
<dbReference type="InterPro" id="IPR028881">
    <property type="entry name" value="PAN2_UCH_dom"/>
</dbReference>
<dbReference type="PANTHER" id="PTHR15728:SF0">
    <property type="entry name" value="PAN2-PAN3 DEADENYLATION COMPLEX CATALYTIC SUBUNIT PAN2"/>
    <property type="match status" value="1"/>
</dbReference>
<comment type="cofactor">
    <cofactor evidence="9">
        <name>a divalent metal cation</name>
        <dbReference type="ChEBI" id="CHEBI:60240"/>
    </cofactor>
    <text evidence="9">Binds 2 metal cations per subunit in the catalytic exonuclease domain.</text>
</comment>
<feature type="compositionally biased region" description="Acidic residues" evidence="10">
    <location>
        <begin position="1274"/>
        <end position="1290"/>
    </location>
</feature>
<dbReference type="Pfam" id="PF20770">
    <property type="entry name" value="PAN2_N"/>
    <property type="match status" value="1"/>
</dbReference>
<dbReference type="GO" id="GO:0031251">
    <property type="term" value="C:PAN complex"/>
    <property type="evidence" value="ECO:0007669"/>
    <property type="project" value="UniProtKB-UniRule"/>
</dbReference>
<evidence type="ECO:0000256" key="2">
    <source>
        <dbReference type="ARBA" id="ARBA00022490"/>
    </source>
</evidence>
<evidence type="ECO:0000313" key="13">
    <source>
        <dbReference type="EnsemblMetazoa" id="CapteP225482"/>
    </source>
</evidence>
<dbReference type="InterPro" id="IPR013520">
    <property type="entry name" value="Ribonucl_H"/>
</dbReference>
<dbReference type="GO" id="GO:0046872">
    <property type="term" value="F:metal ion binding"/>
    <property type="evidence" value="ECO:0007669"/>
    <property type="project" value="UniProtKB-KW"/>
</dbReference>
<feature type="compositionally biased region" description="Acidic residues" evidence="10">
    <location>
        <begin position="652"/>
        <end position="662"/>
    </location>
</feature>
<organism evidence="12">
    <name type="scientific">Capitella teleta</name>
    <name type="common">Polychaete worm</name>
    <dbReference type="NCBI Taxonomy" id="283909"/>
    <lineage>
        <taxon>Eukaryota</taxon>
        <taxon>Metazoa</taxon>
        <taxon>Spiralia</taxon>
        <taxon>Lophotrochozoa</taxon>
        <taxon>Annelida</taxon>
        <taxon>Polychaeta</taxon>
        <taxon>Sedentaria</taxon>
        <taxon>Scolecida</taxon>
        <taxon>Capitellidae</taxon>
        <taxon>Capitella</taxon>
    </lineage>
</organism>
<dbReference type="HOGENOM" id="CLU_002369_0_0_1"/>
<feature type="binding site" evidence="9">
    <location>
        <position position="1152"/>
    </location>
    <ligand>
        <name>a divalent metal cation</name>
        <dbReference type="ChEBI" id="CHEBI:60240"/>
        <note>catalytic</note>
    </ligand>
</feature>
<protein>
    <recommendedName>
        <fullName evidence="9">PAN2-PAN3 deadenylation complex catalytic subunit PAN2</fullName>
        <ecNumber evidence="9">3.1.13.4</ecNumber>
    </recommendedName>
    <alternativeName>
        <fullName evidence="9">PAB1P-dependent poly(A)-specific ribonuclease</fullName>
    </alternativeName>
    <alternativeName>
        <fullName evidence="9">Poly(A)-nuclease deadenylation complex subunit 2</fullName>
        <shortName evidence="9">PAN deadenylation complex subunit 2</shortName>
    </alternativeName>
</protein>
<dbReference type="InterPro" id="IPR028889">
    <property type="entry name" value="USP"/>
</dbReference>
<feature type="compositionally biased region" description="Polar residues" evidence="10">
    <location>
        <begin position="434"/>
        <end position="451"/>
    </location>
</feature>
<comment type="function">
    <text evidence="9">Catalytic subunit of the poly(A)-nuclease (PAN) deadenylation complex, one of two cytoplasmic mRNA deadenylases involved in general and miRNA-mediated mRNA turnover. PAN specifically shortens poly(A) tails of RNA and the activity is stimulated by poly(A)-binding protein (PABP). PAN deadenylation is followed by rapid degradation of the shortened mRNA tails by the CCR4-NOT complex. Deadenylated mRNAs are then degraded by two alternative mechanisms, namely exosome-mediated 3'-5' exonucleolytic degradation, or deadenlyation-dependent mRNA decaping and subsequent 5'-3' exonucleolytic degradation by XRN1.</text>
</comment>
<dbReference type="GO" id="GO:0005634">
    <property type="term" value="C:nucleus"/>
    <property type="evidence" value="ECO:0007669"/>
    <property type="project" value="UniProtKB-SubCell"/>
</dbReference>
<dbReference type="InterPro" id="IPR015943">
    <property type="entry name" value="WD40/YVTN_repeat-like_dom_sf"/>
</dbReference>
<dbReference type="CDD" id="cd06143">
    <property type="entry name" value="PAN2_exo"/>
    <property type="match status" value="1"/>
</dbReference>
<evidence type="ECO:0000256" key="4">
    <source>
        <dbReference type="ARBA" id="ARBA00022722"/>
    </source>
</evidence>
<keyword evidence="2 9" id="KW-0963">Cytoplasm</keyword>
<feature type="binding site" evidence="9">
    <location>
        <position position="1043"/>
    </location>
    <ligand>
        <name>a divalent metal cation</name>
        <dbReference type="ChEBI" id="CHEBI:60240"/>
        <note>catalytic</note>
    </ligand>
</feature>
<dbReference type="Pfam" id="PF13423">
    <property type="entry name" value="UCH_1"/>
    <property type="match status" value="1"/>
</dbReference>
<dbReference type="Pfam" id="PF00929">
    <property type="entry name" value="RNase_T"/>
    <property type="match status" value="1"/>
</dbReference>
<dbReference type="HAMAP" id="MF_03182">
    <property type="entry name" value="PAN2"/>
    <property type="match status" value="1"/>
</dbReference>
<evidence type="ECO:0000256" key="5">
    <source>
        <dbReference type="ARBA" id="ARBA00022723"/>
    </source>
</evidence>
<dbReference type="GO" id="GO:0004535">
    <property type="term" value="F:poly(A)-specific ribonuclease activity"/>
    <property type="evidence" value="ECO:0007669"/>
    <property type="project" value="UniProtKB-UniRule"/>
</dbReference>
<dbReference type="FunFam" id="3.30.420.10:FF:000011">
    <property type="entry name" value="PAN2-PAN3 deadenylation complex catalytic subunit PAN2"/>
    <property type="match status" value="1"/>
</dbReference>
<feature type="region of interest" description="Disordered" evidence="10">
    <location>
        <begin position="1245"/>
        <end position="1290"/>
    </location>
</feature>
<dbReference type="SUPFAM" id="SSF50978">
    <property type="entry name" value="WD40 repeat-like"/>
    <property type="match status" value="1"/>
</dbReference>
<feature type="compositionally biased region" description="Polar residues" evidence="10">
    <location>
        <begin position="9"/>
        <end position="21"/>
    </location>
</feature>
<gene>
    <name evidence="9" type="primary">PAN2</name>
    <name evidence="12" type="ORF">CAPTEDRAFT_225482</name>
</gene>
<dbReference type="Gene3D" id="3.30.420.10">
    <property type="entry name" value="Ribonuclease H-like superfamily/Ribonuclease H"/>
    <property type="match status" value="1"/>
</dbReference>
<dbReference type="EC" id="3.1.13.4" evidence="9"/>
<feature type="compositionally biased region" description="Basic and acidic residues" evidence="10">
    <location>
        <begin position="1254"/>
        <end position="1273"/>
    </location>
</feature>
<keyword evidence="7 9" id="KW-0269">Exonuclease</keyword>
<dbReference type="STRING" id="283909.R7UIQ4"/>
<sequence>MEFIPSDIAASSEQSMDPTLSAPVTSFQSPYEEQGFGHEEFFEIKNSMVDGGDRFSVSAVAFDGQEELLWMGNQGGHVTSYYGLDPQKYTSFQVHETNEIRQLLTVDGLVFSLTPDSLRCNSKYGRPQYRHKSDALQDMQCMLLTQPHKILMGGHQPIMVELDIEKRKEIRQVEISEPGCAILRFSTQYICSGDTAGKVTLRDPRSLKTQHVLQAHSGTLSDFDVCNNQLVTCGFSNRMGSLTADRFLMLYDLRYMKATTPMPMTLDPMFLRFIPMYSDRICVVSQIGQFQVMEQGALTPASMTVYNVQTEGASINAFDISPSHQTMAFGDAGGFIHLFGTETPVMNPFSKDTEFAPVETLHASIDVNNLLAPYSLVPMQYPAQGKLASDWPEELCQKTYRKAPRIDPEIIRTVKMVSNVGYAPNPGGRRRNQMQRPTASSHKTTHKNSVPDSPLDRDDPFIKIPKRYRKVEIKYSKLGVEDFDFWYYNKTNFAGLETQIPNAYCNAMVQVLYTIEPLRVALIGHLCDREFCLACELGFLFHMLDLQKGKACQASNFLRAFRTIPEASALSLVLNDAEESMGKVNLRRLIQNWNRFLLQQIHTECSELSDISSILEKSGLQPLSPVSRTQSWSEDPNIEDHPLTSASPLPSLDEDEIEEKDEKEEKKAKGTVPEPLELKKQRLDSLSSEDGKPPQGGHAKDSAVKSLFGLDLENVFTCNKCGAVMKRSMTSSANDLSYPELMQDRVEKQYLFAEVLQRSLCSEQNTQAWCNVCKKYQPHVQTKVIESLPDILSLNCHLESTRELEFWRAQEAFVRKKYEGETTSAASITRSAVKLCRYGLACTRKDCKFRHDNDGDRSSLRFDEAASEDKRSVYDHSWLPVGLQAKLLDDGKVLFHNIEDENDIPSKWAEPDLSYYELHATVAYIKDQKTGGHLISHVNMGERYHQRKERVTCTQWYLFNDFAIQPIERQEAVSFNLDWKIPCVVYYMRKDITARHSTTIQNPITADVLFTDSTLVTPRRKHVMFAPLDRPEIPVEGEVVGLDAEFVTLNQEEAELRSDGTRSTIKPSHLSVARITCIRGKGPLMYEPFIDDYISTQEAVVDYLTQFSGIQPGDLDAAISQKHLTTLKSTYLKLRYLIDRGCLFVGHGLKKDFRVINLVIKSDQVIDTVDLFHLPRQRMISLKFLAWYFLGTTIQSDMHDSIEDARTALRLYHKYQEMCKEGMDMVRETLKEMYETGRKLQWKVTDAPSPVEIAADRAREEEEKRKKEEKEKEEKEDEKEKEEEEEEETE</sequence>
<dbReference type="OrthoDB" id="16516at2759"/>
<comment type="catalytic activity">
    <reaction evidence="1 9">
        <text>Exonucleolytic cleavage of poly(A) to 5'-AMP.</text>
        <dbReference type="EC" id="3.1.13.4"/>
    </reaction>
</comment>
<dbReference type="GO" id="GO:0006397">
    <property type="term" value="P:mRNA processing"/>
    <property type="evidence" value="ECO:0007669"/>
    <property type="project" value="UniProtKB-KW"/>
</dbReference>
<dbReference type="Proteomes" id="UP000014760">
    <property type="component" value="Unassembled WGS sequence"/>
</dbReference>
<dbReference type="SUPFAM" id="SSF53098">
    <property type="entry name" value="Ribonuclease H-like"/>
    <property type="match status" value="1"/>
</dbReference>
<comment type="caution">
    <text evidence="9">Lacks conserved residue(s) required for the propagation of feature annotation.</text>
</comment>
<dbReference type="GO" id="GO:0000289">
    <property type="term" value="P:nuclear-transcribed mRNA poly(A) tail shortening"/>
    <property type="evidence" value="ECO:0007669"/>
    <property type="project" value="UniProtKB-UniRule"/>
</dbReference>
<dbReference type="InterPro" id="IPR036397">
    <property type="entry name" value="RNaseH_sf"/>
</dbReference>
<comment type="domain">
    <text evidence="9">Contains a pseudo-UCH domain. This ubiquitin C-terminal hydrolase (UCH)-like or ubiquitin specific protease (USP)-like domain is predicted to be catalytically inactive because it lacks the active site catalytic triad characteristic of thiol proteases, with residues at the equivalent structural positions that are incompatible with catalysis, and it cannot bind ubiquitin. It functions as a structural scaffold for intra- and intermolecular interactions in the complex.</text>
</comment>
<feature type="binding site" evidence="9">
    <location>
        <position position="1204"/>
    </location>
    <ligand>
        <name>a divalent metal cation</name>
        <dbReference type="ChEBI" id="CHEBI:60240"/>
        <note>catalytic</note>
    </ligand>
</feature>
<feature type="domain" description="USP" evidence="11">
    <location>
        <begin position="494"/>
        <end position="990"/>
    </location>
</feature>
<evidence type="ECO:0000256" key="8">
    <source>
        <dbReference type="ARBA" id="ARBA00023242"/>
    </source>
</evidence>
<evidence type="ECO:0000256" key="7">
    <source>
        <dbReference type="ARBA" id="ARBA00022839"/>
    </source>
</evidence>
<dbReference type="EMBL" id="KB302988">
    <property type="protein sequence ID" value="ELU03678.1"/>
    <property type="molecule type" value="Genomic_DNA"/>
</dbReference>
<keyword evidence="8 9" id="KW-0539">Nucleus</keyword>
<dbReference type="InterPro" id="IPR036322">
    <property type="entry name" value="WD40_repeat_dom_sf"/>
</dbReference>
<evidence type="ECO:0000256" key="10">
    <source>
        <dbReference type="SAM" id="MobiDB-lite"/>
    </source>
</evidence>
<feature type="region of interest" description="Disordered" evidence="10">
    <location>
        <begin position="422"/>
        <end position="458"/>
    </location>
</feature>
<dbReference type="InterPro" id="IPR038765">
    <property type="entry name" value="Papain-like_cys_pep_sf"/>
</dbReference>
<dbReference type="SMART" id="SM00479">
    <property type="entry name" value="EXOIII"/>
    <property type="match status" value="1"/>
</dbReference>
<dbReference type="PROSITE" id="PS50235">
    <property type="entry name" value="USP_3"/>
    <property type="match status" value="1"/>
</dbReference>
<dbReference type="Gene3D" id="2.130.10.10">
    <property type="entry name" value="YVTN repeat-like/Quinoprotein amine dehydrogenase"/>
    <property type="match status" value="1"/>
</dbReference>
<comment type="subunit">
    <text evidence="9">Forms a heterotrimer with an asymmetric homodimer of the regulatory subunit PAN3 to form the poly(A)-nuclease (PAN) deadenylation complex.</text>
</comment>
<reference evidence="13" key="3">
    <citation type="submission" date="2015-06" db="UniProtKB">
        <authorList>
            <consortium name="EnsemblMetazoa"/>
        </authorList>
    </citation>
    <scope>IDENTIFICATION</scope>
</reference>
<dbReference type="GO" id="GO:0010606">
    <property type="term" value="P:positive regulation of cytoplasmic mRNA processing body assembly"/>
    <property type="evidence" value="ECO:0007669"/>
    <property type="project" value="UniProtKB-UniRule"/>
</dbReference>
<keyword evidence="4 9" id="KW-0540">Nuclease</keyword>
<dbReference type="OMA" id="TQELLWT"/>
<feature type="region of interest" description="Disordered" evidence="10">
    <location>
        <begin position="625"/>
        <end position="701"/>
    </location>
</feature>
<comment type="similarity">
    <text evidence="9">Belongs to the peptidase C19 family. PAN2 subfamily.</text>
</comment>
<name>R7UIQ4_CAPTE</name>
<feature type="compositionally biased region" description="Polar residues" evidence="10">
    <location>
        <begin position="625"/>
        <end position="634"/>
    </location>
</feature>
<proteinExistence type="inferred from homology"/>